<feature type="chain" id="PRO_5006621406" description="RNA uridylyltransferase" evidence="8">
    <location>
        <begin position="24"/>
        <end position="850"/>
    </location>
</feature>
<dbReference type="VEuPathDB" id="TriTrypDB:BSAL_89080"/>
<dbReference type="InterPro" id="IPR043519">
    <property type="entry name" value="NT_sf"/>
</dbReference>
<dbReference type="OMA" id="RMCIEDP"/>
<keyword evidence="6" id="KW-0460">Magnesium</keyword>
<proteinExistence type="predicted"/>
<dbReference type="Proteomes" id="UP000051952">
    <property type="component" value="Unassembled WGS sequence"/>
</dbReference>
<evidence type="ECO:0000313" key="10">
    <source>
        <dbReference type="EMBL" id="CUF11144.1"/>
    </source>
</evidence>
<evidence type="ECO:0000256" key="6">
    <source>
        <dbReference type="ARBA" id="ARBA00022842"/>
    </source>
</evidence>
<dbReference type="EC" id="2.7.7.52" evidence="3"/>
<evidence type="ECO:0000256" key="7">
    <source>
        <dbReference type="ARBA" id="ARBA00049105"/>
    </source>
</evidence>
<evidence type="ECO:0000256" key="8">
    <source>
        <dbReference type="SAM" id="SignalP"/>
    </source>
</evidence>
<dbReference type="OrthoDB" id="2274644at2759"/>
<comment type="cofactor">
    <cofactor evidence="2">
        <name>Mg(2+)</name>
        <dbReference type="ChEBI" id="CHEBI:18420"/>
    </cofactor>
</comment>
<dbReference type="PANTHER" id="PTHR12271">
    <property type="entry name" value="POLY A POLYMERASE CID PAP -RELATED"/>
    <property type="match status" value="1"/>
</dbReference>
<evidence type="ECO:0000313" key="11">
    <source>
        <dbReference type="Proteomes" id="UP000051952"/>
    </source>
</evidence>
<dbReference type="GO" id="GO:0005737">
    <property type="term" value="C:cytoplasm"/>
    <property type="evidence" value="ECO:0007669"/>
    <property type="project" value="UniProtKB-ARBA"/>
</dbReference>
<keyword evidence="10" id="KW-0548">Nucleotidyltransferase</keyword>
<sequence length="850" mass="95340">MCCLSCCHFVKFRPLFFSLRLFAEVITLKSYLSISMSVSPSDRVECSLHKGAGLRPARFLDRLPSGEFRCREKDPCRVKPVAPVETDGDGNVVAPAKPIDTCDLCNQDIHDGSIDQHIMVSHGTLLKYCNTLVDQAPVMLSTTLSPNVVASLGQRVVSLAAKSDPGPEVFKFAVDARDQLEAILQTKFPKCNVYTFGSCVASGCWDGRGDVDFTIVDPIGSAVVLPLDAGMGAVMSTSPSLTQSVGTTGRGRELEKRKALSSQKRHDASVMLDSSTRSCNRCYEHAFPLVKHEIKDPIDADRLRNPSNRTIRFEITGQLSESDARTAERCFSTQCKCRWEGYGSKKSKLIVQFPSCAAALKEYMSPTNLMIPSKPKIVKKWARFGYRPSIYAIKFDLSARGFGVRNSFLLRAYLSQSPEIRCGSVFIKHWSKHSGVNYSMKGYITSYAVNLMWIYYLIVKGEVSFVDPQSILASMHDKRDFAYLPMRAAKGVSPQEFERKVGELVANFFKFYALEFDWKNDVVTVSRANLTTKQSLSWTEEKEVRSLVFRDRVWYRFCIEDPFEDNLNLARHISPIKLNKVRMEFLRAYECVLTNAPDRILLDRSAIAAKTTCVQLVFRSLAGEKSLPFVEVIRSICANGGEESLAAFEVEHSTDSIVKIAGLQLKGDAVSIPSGSEGKNLIPKDSRRHIDAIDQALASAPLVGVEVTTEYERSNFDKIYFYDQTTNRYFICEKDSLQMREYTKIVRRAVAAFADESAEEPTEAVFRELLREADINVDEGIFQTARKLLLSSVMEVTMANLAPKANNKNMVLSSKAVGTCEECRTKGVDTWPSYDKSDKGYYCLRCWDQY</sequence>
<dbReference type="GO" id="GO:0050265">
    <property type="term" value="F:RNA uridylyltransferase activity"/>
    <property type="evidence" value="ECO:0007669"/>
    <property type="project" value="UniProtKB-EC"/>
</dbReference>
<evidence type="ECO:0000256" key="1">
    <source>
        <dbReference type="ARBA" id="ARBA00001936"/>
    </source>
</evidence>
<dbReference type="InterPro" id="IPR002058">
    <property type="entry name" value="PAP_assoc"/>
</dbReference>
<name>A0A0S4IKN8_BODSA</name>
<dbReference type="SUPFAM" id="SSF81631">
    <property type="entry name" value="PAP/OAS1 substrate-binding domain"/>
    <property type="match status" value="1"/>
</dbReference>
<evidence type="ECO:0000256" key="2">
    <source>
        <dbReference type="ARBA" id="ARBA00001946"/>
    </source>
</evidence>
<protein>
    <recommendedName>
        <fullName evidence="3">RNA uridylyltransferase</fullName>
        <ecNumber evidence="3">2.7.7.52</ecNumber>
    </recommendedName>
</protein>
<evidence type="ECO:0000256" key="3">
    <source>
        <dbReference type="ARBA" id="ARBA00012472"/>
    </source>
</evidence>
<dbReference type="GO" id="GO:0031123">
    <property type="term" value="P:RNA 3'-end processing"/>
    <property type="evidence" value="ECO:0007669"/>
    <property type="project" value="TreeGrafter"/>
</dbReference>
<dbReference type="PANTHER" id="PTHR12271:SF98">
    <property type="entry name" value="RNA EDITING 3' TERMINAL URIDYLYL TRANSFERASE 1"/>
    <property type="match status" value="1"/>
</dbReference>
<keyword evidence="11" id="KW-1185">Reference proteome</keyword>
<dbReference type="SUPFAM" id="SSF81301">
    <property type="entry name" value="Nucleotidyltransferase"/>
    <property type="match status" value="1"/>
</dbReference>
<feature type="domain" description="PAP-associated" evidence="9">
    <location>
        <begin position="501"/>
        <end position="566"/>
    </location>
</feature>
<accession>A0A0S4IKN8</accession>
<comment type="cofactor">
    <cofactor evidence="1">
        <name>Mn(2+)</name>
        <dbReference type="ChEBI" id="CHEBI:29035"/>
    </cofactor>
</comment>
<dbReference type="EMBL" id="CYKH01000241">
    <property type="protein sequence ID" value="CUF11144.1"/>
    <property type="molecule type" value="Genomic_DNA"/>
</dbReference>
<comment type="catalytic activity">
    <reaction evidence="7">
        <text>RNA(n) + UTP = RNA(n)-3'-uridine ribonucleotide + diphosphate</text>
        <dbReference type="Rhea" id="RHEA:14785"/>
        <dbReference type="Rhea" id="RHEA-COMP:14527"/>
        <dbReference type="Rhea" id="RHEA-COMP:17348"/>
        <dbReference type="ChEBI" id="CHEBI:33019"/>
        <dbReference type="ChEBI" id="CHEBI:46398"/>
        <dbReference type="ChEBI" id="CHEBI:140395"/>
        <dbReference type="ChEBI" id="CHEBI:173116"/>
        <dbReference type="EC" id="2.7.7.52"/>
    </reaction>
</comment>
<evidence type="ECO:0000259" key="9">
    <source>
        <dbReference type="Pfam" id="PF03828"/>
    </source>
</evidence>
<keyword evidence="5" id="KW-0479">Metal-binding</keyword>
<dbReference type="Pfam" id="PF03828">
    <property type="entry name" value="PAP_assoc"/>
    <property type="match status" value="1"/>
</dbReference>
<dbReference type="Gene3D" id="3.30.70.1970">
    <property type="match status" value="1"/>
</dbReference>
<dbReference type="GO" id="GO:0046872">
    <property type="term" value="F:metal ion binding"/>
    <property type="evidence" value="ECO:0007669"/>
    <property type="project" value="UniProtKB-KW"/>
</dbReference>
<keyword evidence="8" id="KW-0732">Signal</keyword>
<dbReference type="Gene3D" id="3.30.460.50">
    <property type="match status" value="1"/>
</dbReference>
<organism evidence="10 11">
    <name type="scientific">Bodo saltans</name>
    <name type="common">Flagellated protozoan</name>
    <dbReference type="NCBI Taxonomy" id="75058"/>
    <lineage>
        <taxon>Eukaryota</taxon>
        <taxon>Discoba</taxon>
        <taxon>Euglenozoa</taxon>
        <taxon>Kinetoplastea</taxon>
        <taxon>Metakinetoplastina</taxon>
        <taxon>Eubodonida</taxon>
        <taxon>Bodonidae</taxon>
        <taxon>Bodo</taxon>
    </lineage>
</organism>
<evidence type="ECO:0000256" key="4">
    <source>
        <dbReference type="ARBA" id="ARBA00022679"/>
    </source>
</evidence>
<keyword evidence="4 10" id="KW-0808">Transferase</keyword>
<feature type="signal peptide" evidence="8">
    <location>
        <begin position="1"/>
        <end position="23"/>
    </location>
</feature>
<reference evidence="11" key="1">
    <citation type="submission" date="2015-09" db="EMBL/GenBank/DDBJ databases">
        <authorList>
            <consortium name="Pathogen Informatics"/>
        </authorList>
    </citation>
    <scope>NUCLEOTIDE SEQUENCE [LARGE SCALE GENOMIC DNA]</scope>
    <source>
        <strain evidence="11">Lake Konstanz</strain>
    </source>
</reference>
<dbReference type="Gene3D" id="1.10.1410.10">
    <property type="match status" value="1"/>
</dbReference>
<gene>
    <name evidence="10" type="ORF">BSAL_00440</name>
</gene>
<evidence type="ECO:0000256" key="5">
    <source>
        <dbReference type="ARBA" id="ARBA00022723"/>
    </source>
</evidence>
<dbReference type="AlphaFoldDB" id="A0A0S4IKN8"/>